<name>A0A975GM42_9BACT</name>
<dbReference type="Proteomes" id="UP000663722">
    <property type="component" value="Chromosome"/>
</dbReference>
<evidence type="ECO:0000313" key="1">
    <source>
        <dbReference type="EMBL" id="QTA86516.1"/>
    </source>
</evidence>
<dbReference type="KEGG" id="dmm:dnm_025400"/>
<sequence length="47" mass="5632">MRPKSAQQHIRSYVRPRFSGKNDRFYEIRLHFPPSLPKISHPNISEL</sequence>
<dbReference type="EMBL" id="CP061800">
    <property type="protein sequence ID" value="QTA86516.1"/>
    <property type="molecule type" value="Genomic_DNA"/>
</dbReference>
<dbReference type="AlphaFoldDB" id="A0A975GM42"/>
<keyword evidence="2" id="KW-1185">Reference proteome</keyword>
<organism evidence="1 2">
    <name type="scientific">Desulfonema magnum</name>
    <dbReference type="NCBI Taxonomy" id="45655"/>
    <lineage>
        <taxon>Bacteria</taxon>
        <taxon>Pseudomonadati</taxon>
        <taxon>Thermodesulfobacteriota</taxon>
        <taxon>Desulfobacteria</taxon>
        <taxon>Desulfobacterales</taxon>
        <taxon>Desulfococcaceae</taxon>
        <taxon>Desulfonema</taxon>
    </lineage>
</organism>
<proteinExistence type="predicted"/>
<protein>
    <submittedName>
        <fullName evidence="1">Uncharacterized protein</fullName>
    </submittedName>
</protein>
<gene>
    <name evidence="1" type="ORF">dnm_025400</name>
</gene>
<evidence type="ECO:0000313" key="2">
    <source>
        <dbReference type="Proteomes" id="UP000663722"/>
    </source>
</evidence>
<reference evidence="1" key="1">
    <citation type="journal article" date="2021" name="Microb. Physiol.">
        <title>Proteogenomic Insights into the Physiology of Marine, Sulfate-Reducing, Filamentous Desulfonema limicola and Desulfonema magnum.</title>
        <authorList>
            <person name="Schnaars V."/>
            <person name="Wohlbrand L."/>
            <person name="Scheve S."/>
            <person name="Hinrichs C."/>
            <person name="Reinhardt R."/>
            <person name="Rabus R."/>
        </authorList>
    </citation>
    <scope>NUCLEOTIDE SEQUENCE</scope>
    <source>
        <strain evidence="1">4be13</strain>
    </source>
</reference>
<accession>A0A975GM42</accession>